<dbReference type="PANTHER" id="PTHR43394:SF1">
    <property type="entry name" value="ATP-BINDING CASSETTE SUB-FAMILY B MEMBER 10, MITOCHONDRIAL"/>
    <property type="match status" value="1"/>
</dbReference>
<evidence type="ECO:0000313" key="13">
    <source>
        <dbReference type="Proteomes" id="UP000001396"/>
    </source>
</evidence>
<dbReference type="InterPro" id="IPR039421">
    <property type="entry name" value="Type_1_exporter"/>
</dbReference>
<comment type="similarity">
    <text evidence="2">Belongs to the ABC transporter superfamily. ABCB family. Multidrug resistance exporter (TC 3.A.1.201) subfamily.</text>
</comment>
<dbReference type="SMART" id="SM00382">
    <property type="entry name" value="AAA"/>
    <property type="match status" value="1"/>
</dbReference>
<dbReference type="Gene3D" id="3.40.50.300">
    <property type="entry name" value="P-loop containing nucleotide triphosphate hydrolases"/>
    <property type="match status" value="1"/>
</dbReference>
<dbReference type="FunFam" id="3.40.50.300:FF:000251">
    <property type="entry name" value="ABC transporter B family member 19"/>
    <property type="match status" value="1"/>
</dbReference>
<dbReference type="InterPro" id="IPR036640">
    <property type="entry name" value="ABC1_TM_sf"/>
</dbReference>
<dbReference type="OMA" id="CRLYEPQ"/>
<keyword evidence="13" id="KW-1185">Reference proteome</keyword>
<evidence type="ECO:0000259" key="11">
    <source>
        <dbReference type="PROSITE" id="PS50929"/>
    </source>
</evidence>
<dbReference type="Pfam" id="PF00664">
    <property type="entry name" value="ABC_membrane"/>
    <property type="match status" value="1"/>
</dbReference>
<keyword evidence="4" id="KW-0547">Nucleotide-binding</keyword>
<evidence type="ECO:0000256" key="6">
    <source>
        <dbReference type="ARBA" id="ARBA00022989"/>
    </source>
</evidence>
<evidence type="ECO:0000256" key="2">
    <source>
        <dbReference type="ARBA" id="ARBA00007577"/>
    </source>
</evidence>
<evidence type="ECO:0000256" key="1">
    <source>
        <dbReference type="ARBA" id="ARBA00004141"/>
    </source>
</evidence>
<reference evidence="12 13" key="1">
    <citation type="journal article" date="2011" name="Genome Res.">
        <title>Phylogeny-wide analysis of social amoeba genomes highlights ancient origins for complex intercellular communication.</title>
        <authorList>
            <person name="Heidel A.J."/>
            <person name="Lawal H.M."/>
            <person name="Felder M."/>
            <person name="Schilde C."/>
            <person name="Helps N.R."/>
            <person name="Tunggal B."/>
            <person name="Rivero F."/>
            <person name="John U."/>
            <person name="Schleicher M."/>
            <person name="Eichinger L."/>
            <person name="Platzer M."/>
            <person name="Noegel A.A."/>
            <person name="Schaap P."/>
            <person name="Gloeckner G."/>
        </authorList>
    </citation>
    <scope>NUCLEOTIDE SEQUENCE [LARGE SCALE GENOMIC DNA]</scope>
    <source>
        <strain evidence="13">ATCC 26659 / Pp 5 / PN500</strain>
    </source>
</reference>
<dbReference type="PANTHER" id="PTHR43394">
    <property type="entry name" value="ATP-DEPENDENT PERMEASE MDL1, MITOCHONDRIAL"/>
    <property type="match status" value="1"/>
</dbReference>
<dbReference type="AlphaFoldDB" id="D3BL30"/>
<accession>D3BL30</accession>
<evidence type="ECO:0000256" key="8">
    <source>
        <dbReference type="SAM" id="MobiDB-lite"/>
    </source>
</evidence>
<dbReference type="GO" id="GO:0005524">
    <property type="term" value="F:ATP binding"/>
    <property type="evidence" value="ECO:0007669"/>
    <property type="project" value="UniProtKB-KW"/>
</dbReference>
<dbReference type="PROSITE" id="PS50929">
    <property type="entry name" value="ABC_TM1F"/>
    <property type="match status" value="1"/>
</dbReference>
<dbReference type="CDD" id="cd03249">
    <property type="entry name" value="ABC_MTABC3_MDL1_MDL2"/>
    <property type="match status" value="1"/>
</dbReference>
<dbReference type="InterPro" id="IPR027417">
    <property type="entry name" value="P-loop_NTPase"/>
</dbReference>
<dbReference type="Proteomes" id="UP000001396">
    <property type="component" value="Unassembled WGS sequence"/>
</dbReference>
<proteinExistence type="inferred from homology"/>
<evidence type="ECO:0000313" key="12">
    <source>
        <dbReference type="EMBL" id="EFA77764.1"/>
    </source>
</evidence>
<dbReference type="GO" id="GO:0016887">
    <property type="term" value="F:ATP hydrolysis activity"/>
    <property type="evidence" value="ECO:0007669"/>
    <property type="project" value="InterPro"/>
</dbReference>
<dbReference type="PROSITE" id="PS50893">
    <property type="entry name" value="ABC_TRANSPORTER_2"/>
    <property type="match status" value="1"/>
</dbReference>
<dbReference type="InParanoid" id="D3BL30"/>
<sequence length="580" mass="63439">MRHDKGMDNQIEFSIVYKNHCNNINNNNNSNRLSTIYKSYVSPIFNPTFSRENVKITTTNNFKPNSKLFNNNNNNSNSNSNNNNNNQNNYKSKSKSYIAISGVGVVSICIGGLFIFNFGSDAQLLNVVHCQDATTTGTVAESTAIQLDEEASTISIDTDSIVAELEQQLTNNQIFWKLIRPDIWVLSLGIAQQANAQTTAMAQEALGNIRTVVAFASQDTESSRFAQRSQESLDLATDAGVQIGIFQGVTSLALNAVSLLVYWYGGTLVSAGTITSGQLTSFILHTMSMQNSFSQLSILFTQLSNASGGMSRVTELLNRSTLIPRRPGLRLSHIKGRIEFVNVGFRYPSREHVQVLNKFNLTVKPGQVVALAGQSGGGKSTVAALLERFYEANEGEILVDGVPITQLSADWLRNHIGIVNQEPALFATSILDNLRYGKPDATVEEIEEACRQANAHHFISSFPNGYSTMVGEKGVQLSGGQKQRIAIARAILKNPRILILDEATSALDSESEGLVQDALTRLMAGRTTLVIAHRLSTVQNADAIAVIANGKVAEFGTHTQLMSKNGQYYNLVQRQLQQHQ</sequence>
<dbReference type="EMBL" id="ADBJ01000039">
    <property type="protein sequence ID" value="EFA77764.1"/>
    <property type="molecule type" value="Genomic_DNA"/>
</dbReference>
<organism evidence="12 13">
    <name type="scientific">Heterostelium pallidum (strain ATCC 26659 / Pp 5 / PN500)</name>
    <name type="common">Cellular slime mold</name>
    <name type="synonym">Polysphondylium pallidum</name>
    <dbReference type="NCBI Taxonomy" id="670386"/>
    <lineage>
        <taxon>Eukaryota</taxon>
        <taxon>Amoebozoa</taxon>
        <taxon>Evosea</taxon>
        <taxon>Eumycetozoa</taxon>
        <taxon>Dictyostelia</taxon>
        <taxon>Acytosteliales</taxon>
        <taxon>Acytosteliaceae</taxon>
        <taxon>Heterostelium</taxon>
    </lineage>
</organism>
<keyword evidence="6 9" id="KW-1133">Transmembrane helix</keyword>
<feature type="domain" description="ABC transporter" evidence="10">
    <location>
        <begin position="338"/>
        <end position="574"/>
    </location>
</feature>
<dbReference type="GO" id="GO:0005743">
    <property type="term" value="C:mitochondrial inner membrane"/>
    <property type="evidence" value="ECO:0007669"/>
    <property type="project" value="TreeGrafter"/>
</dbReference>
<evidence type="ECO:0000256" key="5">
    <source>
        <dbReference type="ARBA" id="ARBA00022840"/>
    </source>
</evidence>
<dbReference type="STRING" id="670386.D3BL30"/>
<dbReference type="GeneID" id="31364737"/>
<name>D3BL30_HETP5</name>
<comment type="subcellular location">
    <subcellularLocation>
        <location evidence="1">Membrane</location>
        <topology evidence="1">Multi-pass membrane protein</topology>
    </subcellularLocation>
</comment>
<dbReference type="InterPro" id="IPR017871">
    <property type="entry name" value="ABC_transporter-like_CS"/>
</dbReference>
<evidence type="ECO:0000256" key="9">
    <source>
        <dbReference type="SAM" id="Phobius"/>
    </source>
</evidence>
<dbReference type="FunCoup" id="D3BL30">
    <property type="interactions" value="52"/>
</dbReference>
<comment type="caution">
    <text evidence="12">The sequence shown here is derived from an EMBL/GenBank/DDBJ whole genome shotgun (WGS) entry which is preliminary data.</text>
</comment>
<dbReference type="InterPro" id="IPR003593">
    <property type="entry name" value="AAA+_ATPase"/>
</dbReference>
<feature type="region of interest" description="Disordered" evidence="8">
    <location>
        <begin position="60"/>
        <end position="90"/>
    </location>
</feature>
<dbReference type="Pfam" id="PF00005">
    <property type="entry name" value="ABC_tran"/>
    <property type="match status" value="1"/>
</dbReference>
<keyword evidence="3 9" id="KW-0812">Transmembrane</keyword>
<dbReference type="SUPFAM" id="SSF52540">
    <property type="entry name" value="P-loop containing nucleoside triphosphate hydrolases"/>
    <property type="match status" value="1"/>
</dbReference>
<keyword evidence="7 9" id="KW-0472">Membrane</keyword>
<evidence type="ECO:0000256" key="3">
    <source>
        <dbReference type="ARBA" id="ARBA00022692"/>
    </source>
</evidence>
<evidence type="ECO:0000256" key="7">
    <source>
        <dbReference type="ARBA" id="ARBA00023136"/>
    </source>
</evidence>
<dbReference type="RefSeq" id="XP_020429892.1">
    <property type="nucleotide sequence ID" value="XM_020580059.1"/>
</dbReference>
<dbReference type="InterPro" id="IPR011527">
    <property type="entry name" value="ABC1_TM_dom"/>
</dbReference>
<dbReference type="GO" id="GO:0015421">
    <property type="term" value="F:ABC-type oligopeptide transporter activity"/>
    <property type="evidence" value="ECO:0007669"/>
    <property type="project" value="TreeGrafter"/>
</dbReference>
<dbReference type="InterPro" id="IPR003439">
    <property type="entry name" value="ABC_transporter-like_ATP-bd"/>
</dbReference>
<gene>
    <name evidence="12" type="primary">abcB4</name>
    <name evidence="12" type="ORF">PPL_09262</name>
</gene>
<dbReference type="GO" id="GO:0090374">
    <property type="term" value="P:oligopeptide export from mitochondrion"/>
    <property type="evidence" value="ECO:0007669"/>
    <property type="project" value="TreeGrafter"/>
</dbReference>
<dbReference type="PROSITE" id="PS00211">
    <property type="entry name" value="ABC_TRANSPORTER_1"/>
    <property type="match status" value="1"/>
</dbReference>
<dbReference type="SUPFAM" id="SSF90123">
    <property type="entry name" value="ABC transporter transmembrane region"/>
    <property type="match status" value="1"/>
</dbReference>
<keyword evidence="5" id="KW-0067">ATP-binding</keyword>
<dbReference type="Gene3D" id="1.20.1560.10">
    <property type="entry name" value="ABC transporter type 1, transmembrane domain"/>
    <property type="match status" value="1"/>
</dbReference>
<feature type="domain" description="ABC transmembrane type-1" evidence="11">
    <location>
        <begin position="191"/>
        <end position="305"/>
    </location>
</feature>
<evidence type="ECO:0000259" key="10">
    <source>
        <dbReference type="PROSITE" id="PS50893"/>
    </source>
</evidence>
<protein>
    <submittedName>
        <fullName evidence="12">ABC transporter B family protein</fullName>
    </submittedName>
</protein>
<evidence type="ECO:0000256" key="4">
    <source>
        <dbReference type="ARBA" id="ARBA00022741"/>
    </source>
</evidence>
<feature type="transmembrane region" description="Helical" evidence="9">
    <location>
        <begin position="97"/>
        <end position="116"/>
    </location>
</feature>